<dbReference type="Gene3D" id="1.25.10.20">
    <property type="entry name" value="Vitellinogen, superhelical"/>
    <property type="match status" value="1"/>
</dbReference>
<dbReference type="InterPro" id="IPR009454">
    <property type="entry name" value="Lipid_transpt_open_b-sht"/>
</dbReference>
<dbReference type="PROSITE" id="PS51211">
    <property type="entry name" value="VITELLOGENIN"/>
    <property type="match status" value="1"/>
</dbReference>
<dbReference type="GO" id="GO:0006642">
    <property type="term" value="P:triglyceride mobilization"/>
    <property type="evidence" value="ECO:0007669"/>
    <property type="project" value="TreeGrafter"/>
</dbReference>
<dbReference type="SUPFAM" id="SSF56968">
    <property type="entry name" value="Lipovitellin-phosvitin complex, beta-sheet shell regions"/>
    <property type="match status" value="2"/>
</dbReference>
<dbReference type="GO" id="GO:0034362">
    <property type="term" value="C:low-density lipoprotein particle"/>
    <property type="evidence" value="ECO:0007669"/>
    <property type="project" value="TreeGrafter"/>
</dbReference>
<evidence type="ECO:0000256" key="6">
    <source>
        <dbReference type="ARBA" id="ARBA00023180"/>
    </source>
</evidence>
<dbReference type="InterPro" id="IPR001747">
    <property type="entry name" value="Vitellogenin_N"/>
</dbReference>
<dbReference type="GO" id="GO:0120020">
    <property type="term" value="F:cholesterol transfer activity"/>
    <property type="evidence" value="ECO:0007669"/>
    <property type="project" value="TreeGrafter"/>
</dbReference>
<organism evidence="10 11">
    <name type="scientific">Zoarces viviparus</name>
    <name type="common">Viviparous eelpout</name>
    <name type="synonym">Blennius viviparus</name>
    <dbReference type="NCBI Taxonomy" id="48416"/>
    <lineage>
        <taxon>Eukaryota</taxon>
        <taxon>Metazoa</taxon>
        <taxon>Chordata</taxon>
        <taxon>Craniata</taxon>
        <taxon>Vertebrata</taxon>
        <taxon>Euteleostomi</taxon>
        <taxon>Actinopterygii</taxon>
        <taxon>Neopterygii</taxon>
        <taxon>Teleostei</taxon>
        <taxon>Neoteleostei</taxon>
        <taxon>Acanthomorphata</taxon>
        <taxon>Eupercaria</taxon>
        <taxon>Perciformes</taxon>
        <taxon>Cottioidei</taxon>
        <taxon>Zoarcales</taxon>
        <taxon>Zoarcidae</taxon>
        <taxon>Zoarcinae</taxon>
        <taxon>Zoarces</taxon>
    </lineage>
</organism>
<feature type="domain" description="Vitellogenin" evidence="9">
    <location>
        <begin position="38"/>
        <end position="660"/>
    </location>
</feature>
<dbReference type="Pfam" id="PF06448">
    <property type="entry name" value="DUF1081"/>
    <property type="match status" value="1"/>
</dbReference>
<evidence type="ECO:0000259" key="9">
    <source>
        <dbReference type="PROSITE" id="PS51211"/>
    </source>
</evidence>
<dbReference type="InterPro" id="IPR015819">
    <property type="entry name" value="Lipid_transp_b-sht_shell"/>
</dbReference>
<sequence>MMGYSKLCLLLLLSSYTLAQEGNDGNELTSTCLLASRFKSYKKYVYQYTTESRNGVVGNLKNGPQVSCQVVIEIPQTCRFIMHTRDCALREVSAMDPQGQPSPGSEAFQAAMEKNPLKFTVEEVTRVQLYPETDEPVHILNIKRGIVSALIVPVTEDEQNTLMSTVHGQCFTDYLVNARGDVATEVTLSRDLSQCDQFRSRERVYSPLALLQKLHRPLSELITSTQDCNYQVDNKGKHLMAATCTEKHVYLPFSNAANGISSEVTQHLSFQSSKRINNKVFDMDPSQSKPLHFEDPDDKAPVQSKDAALSTLQDLMALAGTDQGQKRTSLFHKLVSSLRVLKNETLSQTVTEMLDVSGWLTWQALFQCGTTECTSAIFQAIRTIDGLSPEVDALVYGLSLQANPDASRVRDMLSMAQYRQSRVIMYALANTVKKFHKAEVTPVVTDVSKFMETLLNDCLGETLDEDSDSPADSKEIAFLVLKVVGVMGQAMQAVSPSLISSILQCAKKTDIPLSNQKAAVQAFRLMDNNNEVRNIFMEVFQDAQSPVEKRVAAYLILMKNPDQALVRDILNHLENVRDEHLKSFVVSHLKNIRNSGEPQMDQLKEYIELALRDQLSPTNKVFDGMSSNYKIDSPLGSVQSNIIFDVTDTMPKEVMLETTLKVFNYNYDIFEVGVEGTGFEPTIDALFGEQGFFPDSVSKVMYWADDKAKILRKVLDRIAPERDRMKRQVPQDLLKDITNSVQKLINDVRFSPAPEATAYLRLLGAEIGYMKTSDMRKMAETLFMYYHTFIKVLPAKAISALTSSTENEVFAHYIFMEDAFSLPTAAGFPLRFSLAGVFALGAKGGMTHSSASRMSDLSFMPSVGLEFITQMGVHIPDYGQAGLEMHTNMYHESSLKAKVTMSRNQMRLSIPAPKSNTQLFSISNKLQSVSSSQTQIVPPLLEEQSEATDCQPLFSGLRLCSLVSFSNASIDQTPYHPLSGDSRFAVEIQPTGEVSEYTATITNEVLREGKKGRHKVDSLKLTLRAEGYDSSEVTASLKYNHNKNTVTTEVVIPDYDVKAGIKLAVTDGEAKGKRMRGITVDVTNKNIPQLTLVGHTRLDMMKDAMLQLQMVIPFLKTDASVTATLKRDENVVMDLETVINLPETSYQQKASFKYDVDKFEVELKSDLNSEIQKLNVEEHQRRLQQLIDHILDQKVTKTDMKLRHIVMKGIEAGDIWLDKLTARIPYLANLRNKRSISDVTLAALPEKLFLQSDSLFRYEFNKDKMAISLPLPHGAEASTKINSNFYGWEGSISGGNNTVDVPSYIAQYKAMAQSPFKLLSYKLEGTGMMSGRADNFKYHLNSSFSHSLIDTSFSVLETLSVTNKLNSRANYKIKASSPVGLQASLYYSDQSTSTLNSDQVSGDVTVDGSLQLGSFYTNTSYTLSYNLRPIDEEGRGESTLHLNSPFFDVHNMIHGVYANSEFNMVSKTNALKDVVKHVAELKYKDAQVTLKCNTVAAAMGQSLNNKVELGASGHMAILRIESQADDDTNRAYSLISGSLDSNGLELNSEGSITFHTGRGLHKAFVMVGRNGLTTSGTNSIQCSPVMVENIFNGAIDNNGASLSFKTKAMAEESRGELNVEGKITAAEASLNGVLKGHAYDAITRNNMDIVLNRRALTFTSNTMGTLKQMKTENSHALTLTMWTLALHSKTDNFICEDIYYKQDTKFNQLIEKIAKLTNDNEIITQMKQTADGVLDALKRAEIKVPTFTVPLTDLVISGFTINLNKLQEISIPAQILVPEFTILNSYIIPAFTIDFEEIKAHIVALIDDIRTFEIQMPDPEDIFGDLKVLYLSELPDLTVPEITLSEIKFPAIKIPKLNLKNFEITMLPIPEIKLPEVPSDICMPVFGKLHGGFRVSSPQYNLETIGKIENSTSTPKNPQFTATITSHAKSPIEPLEYTFEATAQLEAPRMKKLLFTETMKATHVAFSIDHEGSLTLTGSSAEASAKTTSKATTQMYMADLVNNMALTLKKGISAAIDTTYNHNLDIPSIETSSQASMKQNIAASMESGRVTVTGETTGNGKWSIQDYSDEAFGAISATLKVSFPIYNVSTTANLEKKDSSLVTLLKSICTSTMIFLEYDLHESATLTFDKGAINLNGQGSLIHSDVNVDWQHAILAQNPRVSRNTVNVDISSRTFADANFRFASRKDGMTASMSSPSAGFLGLQFQRKSPSQLYGKLFSRYLSNLEKDTDIITAVAMLRNSQKLNLHTSWNLDFLYDVMEGTKDKIPFMTDAVLKFINKYHTAHFGFDLNRGCMKLKNTVSNVIERAYHGSFSEWPTQSSQ</sequence>
<dbReference type="PANTHER" id="PTHR13769">
    <property type="entry name" value="APOLIPOPROTEIN B"/>
    <property type="match status" value="1"/>
</dbReference>
<dbReference type="Pfam" id="PF01347">
    <property type="entry name" value="Vitellogenin_N"/>
    <property type="match status" value="1"/>
</dbReference>
<dbReference type="Pfam" id="PF09172">
    <property type="entry name" value="Vit_open_b-sht"/>
    <property type="match status" value="1"/>
</dbReference>
<name>A0AAW1FFA3_ZOAVI</name>
<dbReference type="Gene3D" id="2.30.230.10">
    <property type="entry name" value="Lipovitellin, beta-sheet shell regions, chain A"/>
    <property type="match status" value="1"/>
</dbReference>
<feature type="signal peptide" evidence="8">
    <location>
        <begin position="1"/>
        <end position="19"/>
    </location>
</feature>
<evidence type="ECO:0000256" key="4">
    <source>
        <dbReference type="ARBA" id="ARBA00022729"/>
    </source>
</evidence>
<keyword evidence="2" id="KW-0813">Transport</keyword>
<comment type="caution">
    <text evidence="7">Lacks conserved residue(s) required for the propagation of feature annotation.</text>
</comment>
<accession>A0AAW1FFA3</accession>
<comment type="subcellular location">
    <subcellularLocation>
        <location evidence="1">Secreted</location>
    </subcellularLocation>
</comment>
<dbReference type="InterPro" id="IPR052418">
    <property type="entry name" value="Apolipoprotein_B"/>
</dbReference>
<evidence type="ECO:0000256" key="1">
    <source>
        <dbReference type="ARBA" id="ARBA00004613"/>
    </source>
</evidence>
<dbReference type="GO" id="GO:0042953">
    <property type="term" value="P:lipoprotein transport"/>
    <property type="evidence" value="ECO:0007669"/>
    <property type="project" value="TreeGrafter"/>
</dbReference>
<dbReference type="GO" id="GO:0030301">
    <property type="term" value="P:cholesterol transport"/>
    <property type="evidence" value="ECO:0007669"/>
    <property type="project" value="TreeGrafter"/>
</dbReference>
<proteinExistence type="predicted"/>
<dbReference type="InterPro" id="IPR011030">
    <property type="entry name" value="Lipovitellin_superhlx_dom"/>
</dbReference>
<dbReference type="GO" id="GO:0042632">
    <property type="term" value="P:cholesterol homeostasis"/>
    <property type="evidence" value="ECO:0007669"/>
    <property type="project" value="TreeGrafter"/>
</dbReference>
<dbReference type="SUPFAM" id="SSF48431">
    <property type="entry name" value="Lipovitellin-phosvitin complex, superhelical domain"/>
    <property type="match status" value="1"/>
</dbReference>
<evidence type="ECO:0000256" key="7">
    <source>
        <dbReference type="PROSITE-ProRule" id="PRU00557"/>
    </source>
</evidence>
<dbReference type="InterPro" id="IPR015255">
    <property type="entry name" value="Vitellinogen_open_b-sht"/>
</dbReference>
<dbReference type="EMBL" id="JBCEZU010000067">
    <property type="protein sequence ID" value="KAK9533360.1"/>
    <property type="molecule type" value="Genomic_DNA"/>
</dbReference>
<evidence type="ECO:0000256" key="3">
    <source>
        <dbReference type="ARBA" id="ARBA00022525"/>
    </source>
</evidence>
<gene>
    <name evidence="10" type="ORF">VZT92_008482</name>
</gene>
<evidence type="ECO:0000313" key="10">
    <source>
        <dbReference type="EMBL" id="KAK9533360.1"/>
    </source>
</evidence>
<feature type="chain" id="PRO_5043743778" description="Vitellogenin domain-containing protein" evidence="8">
    <location>
        <begin position="20"/>
        <end position="2321"/>
    </location>
</feature>
<reference evidence="10 11" key="1">
    <citation type="journal article" date="2024" name="Genome Biol. Evol.">
        <title>Chromosome-level genome assembly of the viviparous eelpout Zoarces viviparus.</title>
        <authorList>
            <person name="Fuhrmann N."/>
            <person name="Brasseur M.V."/>
            <person name="Bakowski C.E."/>
            <person name="Podsiadlowski L."/>
            <person name="Prost S."/>
            <person name="Krehenwinkel H."/>
            <person name="Mayer C."/>
        </authorList>
    </citation>
    <scope>NUCLEOTIDE SEQUENCE [LARGE SCALE GENOMIC DNA]</scope>
    <source>
        <strain evidence="10">NO-MEL_2022_Ind0_liver</strain>
    </source>
</reference>
<dbReference type="Proteomes" id="UP001488805">
    <property type="component" value="Unassembled WGS sequence"/>
</dbReference>
<dbReference type="PANTHER" id="PTHR13769:SF6">
    <property type="entry name" value="APOLIPOPROTEIN B-100"/>
    <property type="match status" value="1"/>
</dbReference>
<keyword evidence="6" id="KW-0325">Glycoprotein</keyword>
<comment type="caution">
    <text evidence="10">The sequence shown here is derived from an EMBL/GenBank/DDBJ whole genome shotgun (WGS) entry which is preliminary data.</text>
</comment>
<keyword evidence="4 8" id="KW-0732">Signal</keyword>
<dbReference type="GO" id="GO:0034359">
    <property type="term" value="C:mature chylomicron"/>
    <property type="evidence" value="ECO:0007669"/>
    <property type="project" value="TreeGrafter"/>
</dbReference>
<evidence type="ECO:0000256" key="2">
    <source>
        <dbReference type="ARBA" id="ARBA00022448"/>
    </source>
</evidence>
<dbReference type="GO" id="GO:0050750">
    <property type="term" value="F:low-density lipoprotein particle receptor binding"/>
    <property type="evidence" value="ECO:0007669"/>
    <property type="project" value="TreeGrafter"/>
</dbReference>
<dbReference type="GO" id="GO:0034361">
    <property type="term" value="C:very-low-density lipoprotein particle"/>
    <property type="evidence" value="ECO:0007669"/>
    <property type="project" value="TreeGrafter"/>
</dbReference>
<protein>
    <recommendedName>
        <fullName evidence="9">Vitellogenin domain-containing protein</fullName>
    </recommendedName>
</protein>
<dbReference type="SMART" id="SM00638">
    <property type="entry name" value="LPD_N"/>
    <property type="match status" value="1"/>
</dbReference>
<keyword evidence="11" id="KW-1185">Reference proteome</keyword>
<evidence type="ECO:0000313" key="11">
    <source>
        <dbReference type="Proteomes" id="UP001488805"/>
    </source>
</evidence>
<keyword evidence="3" id="KW-0964">Secreted</keyword>
<dbReference type="SMART" id="SM01169">
    <property type="entry name" value="DUF1943"/>
    <property type="match status" value="1"/>
</dbReference>
<keyword evidence="5" id="KW-0445">Lipid transport</keyword>
<dbReference type="InterPro" id="IPR015816">
    <property type="entry name" value="Vitellinogen_b-sht_N"/>
</dbReference>
<dbReference type="Gene3D" id="2.20.80.10">
    <property type="entry name" value="Lipovitellin-phosvitin complex, chain A, domain 4"/>
    <property type="match status" value="1"/>
</dbReference>
<evidence type="ECO:0000256" key="8">
    <source>
        <dbReference type="SAM" id="SignalP"/>
    </source>
</evidence>
<evidence type="ECO:0000256" key="5">
    <source>
        <dbReference type="ARBA" id="ARBA00023055"/>
    </source>
</evidence>